<keyword evidence="1" id="KW-0175">Coiled coil</keyword>
<sequence>MIIKQLNIYGFGRWIDQLIDIKNPLQIVYGQNEAGKSTIIAFIKGVLFGFTDKKHSVHGQYQPKGSAPYGGEITFSSDHHLYKVVRTGLKYGGTVKFYDLDNDTELSEDDYQQLITPIDRTAYDQLFYFGSIDQTEFYKMGRDELRLRIQSIGVAGAGDWMNLQADLDKQSAKLYAPRGRTKTINVQIAAYKKLEDQVSAAKDHFPRYQDLRTHLKRDQSDLNDLQVALKAANHQLDDKRRLQTVLPLVNKLSDLSDVDSAQVKAKFSSGDLNAFNKLNMALTSQKAAVQKAQKVVDADAGKTVKTPAQAFYETHSDTIERLAQGLPEIRKAALAIELGESQQKDVQQQIQAQLDSINKNEEGGLPRPFDDQTFAKVNELLRKEQNLQEKRTQRTRQRPVQPDQHHGNGLIWYGVAIAFAVLSLLLGSKSFGWVGYILAAAAAVWGWYTAKGGSKRQTDQTREDPAELDRQLTQIRGELTAIQTQFDLQGIDKSQWLHMQSSLQEIQRLKKSYQNQQDTLAQQQAKYQGYLDQWQFATDWLKFDQSKYSAAVETIGKAVAHWHKLATDYQQQQTTLNDDQKTLNAATTKLAELVKQKRAFLESRDVDDDEAFQQSVTFQSDLAKKLEQKTTFESQIKSANVVIPAKVDQDALNTEVHEATKQVQGLQDQLTDLSREMTQFQTEIDGLIKDGKYYDLRQQLANQQAEIVSNVQKYLALKLSSQWIQAVLDIASKGRLPKTLELAKQYFATLTNDAYKDIIFKKEISVVRKDDVSFPINELSTGTLEQLYLALIFSMAVGFSNQYPMPIIIDDGFVNFDQSRKKAALMMLQQVSEKTQVLYFTANLEGNADNMPVLDLKTL</sequence>
<dbReference type="InterPro" id="IPR038734">
    <property type="entry name" value="YhaN_AAA"/>
</dbReference>
<dbReference type="InterPro" id="IPR027417">
    <property type="entry name" value="P-loop_NTPase"/>
</dbReference>
<evidence type="ECO:0000313" key="7">
    <source>
        <dbReference type="Proteomes" id="UP000294668"/>
    </source>
</evidence>
<accession>A0A224VIX3</accession>
<dbReference type="PANTHER" id="PTHR41259:SF1">
    <property type="entry name" value="DOUBLE-STRAND BREAK REPAIR RAD50 ATPASE, PUTATIVE-RELATED"/>
    <property type="match status" value="1"/>
</dbReference>
<proteinExistence type="predicted"/>
<dbReference type="Proteomes" id="UP000214739">
    <property type="component" value="Unassembled WGS sequence"/>
</dbReference>
<evidence type="ECO:0000313" key="5">
    <source>
        <dbReference type="EMBL" id="TDG95228.1"/>
    </source>
</evidence>
<evidence type="ECO:0000256" key="1">
    <source>
        <dbReference type="SAM" id="Coils"/>
    </source>
</evidence>
<dbReference type="SUPFAM" id="SSF52540">
    <property type="entry name" value="P-loop containing nucleoside triphosphate hydrolases"/>
    <property type="match status" value="1"/>
</dbReference>
<feature type="coiled-coil region" evidence="1">
    <location>
        <begin position="499"/>
        <end position="533"/>
    </location>
</feature>
<dbReference type="Gene3D" id="3.40.50.300">
    <property type="entry name" value="P-loop containing nucleotide triphosphate hydrolases"/>
    <property type="match status" value="2"/>
</dbReference>
<keyword evidence="2" id="KW-0472">Membrane</keyword>
<dbReference type="EMBL" id="PUFL01000001">
    <property type="protein sequence ID" value="TDG95228.1"/>
    <property type="molecule type" value="Genomic_DNA"/>
</dbReference>
<comment type="caution">
    <text evidence="4">The sequence shown here is derived from an EMBL/GenBank/DDBJ whole genome shotgun (WGS) entry which is preliminary data.</text>
</comment>
<feature type="coiled-coil region" evidence="1">
    <location>
        <begin position="215"/>
        <end position="242"/>
    </location>
</feature>
<evidence type="ECO:0000313" key="6">
    <source>
        <dbReference type="Proteomes" id="UP000214739"/>
    </source>
</evidence>
<keyword evidence="2" id="KW-0812">Transmembrane</keyword>
<reference evidence="5 7" key="2">
    <citation type="journal article" date="2019" name="Appl. Microbiol. Biotechnol.">
        <title>Uncovering carbohydrate metabolism through a genotype-phenotype association study of 56 lactic acid bacteria genomes.</title>
        <authorList>
            <person name="Buron-Moles G."/>
            <person name="Chailyan A."/>
            <person name="Dolejs I."/>
            <person name="Forster J."/>
            <person name="Miks M.H."/>
        </authorList>
    </citation>
    <scope>NUCLEOTIDE SEQUENCE [LARGE SCALE GENOMIC DNA]</scope>
    <source>
        <strain evidence="5 7">DSM 10551</strain>
    </source>
</reference>
<dbReference type="Proteomes" id="UP000294668">
    <property type="component" value="Unassembled WGS sequence"/>
</dbReference>
<dbReference type="OrthoDB" id="9764467at2"/>
<evidence type="ECO:0000256" key="2">
    <source>
        <dbReference type="SAM" id="Phobius"/>
    </source>
</evidence>
<dbReference type="PANTHER" id="PTHR41259">
    <property type="entry name" value="DOUBLE-STRAND BREAK REPAIR RAD50 ATPASE, PUTATIVE-RELATED"/>
    <property type="match status" value="1"/>
</dbReference>
<feature type="transmembrane region" description="Helical" evidence="2">
    <location>
        <begin position="433"/>
        <end position="450"/>
    </location>
</feature>
<protein>
    <submittedName>
        <fullName evidence="4">DNA repair ATPase</fullName>
    </submittedName>
</protein>
<dbReference type="RefSeq" id="WP_057963232.1">
    <property type="nucleotide sequence ID" value="NZ_BAAAXO010000028.1"/>
</dbReference>
<keyword evidence="2" id="KW-1133">Transmembrane helix</keyword>
<dbReference type="AlphaFoldDB" id="A0A224VIX3"/>
<dbReference type="EMBL" id="BDGB01000064">
    <property type="protein sequence ID" value="GAW72244.1"/>
    <property type="molecule type" value="Genomic_DNA"/>
</dbReference>
<keyword evidence="7" id="KW-1185">Reference proteome</keyword>
<reference evidence="4 6" key="1">
    <citation type="journal article" date="2017" name="Biosci Microbiota Food Health">
        <title>Genomic characterization reconfirms the taxonomic status of Lactobacillus parakefiri.</title>
        <authorList>
            <person name="Tanizawa Y."/>
            <person name="Kobayashi H."/>
            <person name="Kaminuma E."/>
            <person name="Sakamoto M."/>
            <person name="Ohkuma M."/>
            <person name="Nakamura Y."/>
            <person name="Arita M."/>
            <person name="Tohno M."/>
        </authorList>
    </citation>
    <scope>NUCLEOTIDE SEQUENCE [LARGE SCALE GENOMIC DNA]</scope>
    <source>
        <strain evidence="4 6">JCM 8573</strain>
    </source>
</reference>
<name>A0A224VIX3_9LACO</name>
<feature type="coiled-coil region" evidence="1">
    <location>
        <begin position="649"/>
        <end position="690"/>
    </location>
</feature>
<feature type="transmembrane region" description="Helical" evidence="2">
    <location>
        <begin position="410"/>
        <end position="426"/>
    </location>
</feature>
<organism evidence="4 6">
    <name type="scientific">Lentilactobacillus parakefiri</name>
    <dbReference type="NCBI Taxonomy" id="152332"/>
    <lineage>
        <taxon>Bacteria</taxon>
        <taxon>Bacillati</taxon>
        <taxon>Bacillota</taxon>
        <taxon>Bacilli</taxon>
        <taxon>Lactobacillales</taxon>
        <taxon>Lactobacillaceae</taxon>
        <taxon>Lentilactobacillus</taxon>
    </lineage>
</organism>
<gene>
    <name evidence="5" type="ORF">C5L28_001402</name>
    <name evidence="4" type="ORF">LPKJCM_01357</name>
</gene>
<evidence type="ECO:0000259" key="3">
    <source>
        <dbReference type="Pfam" id="PF13514"/>
    </source>
</evidence>
<evidence type="ECO:0000313" key="4">
    <source>
        <dbReference type="EMBL" id="GAW72244.1"/>
    </source>
</evidence>
<reference evidence="5" key="3">
    <citation type="submission" date="2019-02" db="EMBL/GenBank/DDBJ databases">
        <authorList>
            <person name="Buron G."/>
            <person name="Chaylann A."/>
            <person name="Dolejs I."/>
            <person name="Forster J."/>
            <person name="Miks M.H."/>
        </authorList>
    </citation>
    <scope>NUCLEOTIDE SEQUENCE</scope>
    <source>
        <strain evidence="5">DSM 10551</strain>
    </source>
</reference>
<feature type="domain" description="YhaN AAA" evidence="3">
    <location>
        <begin position="1"/>
        <end position="201"/>
    </location>
</feature>
<dbReference type="Pfam" id="PF13514">
    <property type="entry name" value="AAA_27"/>
    <property type="match status" value="1"/>
</dbReference>